<evidence type="ECO:0000256" key="2">
    <source>
        <dbReference type="ARBA" id="ARBA00022475"/>
    </source>
</evidence>
<keyword evidence="3" id="KW-0547">Nucleotide-binding</keyword>
<proteinExistence type="predicted"/>
<dbReference type="InterPro" id="IPR008995">
    <property type="entry name" value="Mo/tungstate-bd_C_term_dom"/>
</dbReference>
<dbReference type="Gene3D" id="3.40.50.300">
    <property type="entry name" value="P-loop containing nucleotide triphosphate hydrolases"/>
    <property type="match status" value="1"/>
</dbReference>
<evidence type="ECO:0000256" key="6">
    <source>
        <dbReference type="ARBA" id="ARBA00023032"/>
    </source>
</evidence>
<sequence>MSISVTGVSRRFGNTTALHPLSLEIAKGEMVGLLGPSGSGKTTLLRIIAGLETPNSGSIHFGDRDVTHVHVRKRRVGFVFQHYALFRHMSVFENVAFGLRARPSSERLSNAEIHDRVHHLLERVRLEALAKRLPAQLSGGQQQRVALARALAVEPEVLLLDEPFGALDAKVRLELRRWLRHLHEEFNFTSVFVTHDQEEALELSDRVVVMSNGRIEQIDTPQTLYRAPANRFVFSFLGETNRFAGEYREGRLHRDQAWIQLDKAGAPTSEVLLRPHELILTTAPDARAHLPVTVDAVSPVGSDVRIELTADWMDTPWLASITHHDFDRLRPERGGAFFVIPARWHQFAPENA</sequence>
<keyword evidence="10" id="KW-1185">Reference proteome</keyword>
<keyword evidence="5" id="KW-1278">Translocase</keyword>
<name>A0ABQ3FPL7_9GAMM</name>
<evidence type="ECO:0000256" key="5">
    <source>
        <dbReference type="ARBA" id="ARBA00022967"/>
    </source>
</evidence>
<keyword evidence="1" id="KW-0813">Transport</keyword>
<dbReference type="CDD" id="cd03296">
    <property type="entry name" value="ABC_CysA_sulfate_importer"/>
    <property type="match status" value="1"/>
</dbReference>
<keyword evidence="2" id="KW-1003">Cell membrane</keyword>
<dbReference type="EMBL" id="BMZM01000004">
    <property type="protein sequence ID" value="GHC31632.1"/>
    <property type="molecule type" value="Genomic_DNA"/>
</dbReference>
<dbReference type="Proteomes" id="UP000604243">
    <property type="component" value="Unassembled WGS sequence"/>
</dbReference>
<feature type="domain" description="ABC transporter" evidence="8">
    <location>
        <begin position="3"/>
        <end position="237"/>
    </location>
</feature>
<dbReference type="GO" id="GO:0005524">
    <property type="term" value="F:ATP binding"/>
    <property type="evidence" value="ECO:0007669"/>
    <property type="project" value="UniProtKB-KW"/>
</dbReference>
<evidence type="ECO:0000259" key="8">
    <source>
        <dbReference type="PROSITE" id="PS50893"/>
    </source>
</evidence>
<dbReference type="RefSeq" id="WP_189519233.1">
    <property type="nucleotide sequence ID" value="NZ_BMZM01000004.1"/>
</dbReference>
<dbReference type="SUPFAM" id="SSF50331">
    <property type="entry name" value="MOP-like"/>
    <property type="match status" value="1"/>
</dbReference>
<accession>A0ABQ3FPL7</accession>
<evidence type="ECO:0000256" key="3">
    <source>
        <dbReference type="ARBA" id="ARBA00022741"/>
    </source>
</evidence>
<evidence type="ECO:0000256" key="7">
    <source>
        <dbReference type="ARBA" id="ARBA00023136"/>
    </source>
</evidence>
<dbReference type="InterPro" id="IPR003439">
    <property type="entry name" value="ABC_transporter-like_ATP-bd"/>
</dbReference>
<dbReference type="InterPro" id="IPR027417">
    <property type="entry name" value="P-loop_NTPase"/>
</dbReference>
<dbReference type="PANTHER" id="PTHR42781:SF4">
    <property type="entry name" value="SPERMIDINE_PUTRESCINE IMPORT ATP-BINDING PROTEIN POTA"/>
    <property type="match status" value="1"/>
</dbReference>
<dbReference type="NCBIfam" id="TIGR00968">
    <property type="entry name" value="3a0106s01"/>
    <property type="match status" value="1"/>
</dbReference>
<dbReference type="SUPFAM" id="SSF52540">
    <property type="entry name" value="P-loop containing nucleoside triphosphate hydrolases"/>
    <property type="match status" value="1"/>
</dbReference>
<evidence type="ECO:0000256" key="1">
    <source>
        <dbReference type="ARBA" id="ARBA00022448"/>
    </source>
</evidence>
<organism evidence="9 10">
    <name type="scientific">Kushneria pakistanensis</name>
    <dbReference type="NCBI Taxonomy" id="1508770"/>
    <lineage>
        <taxon>Bacteria</taxon>
        <taxon>Pseudomonadati</taxon>
        <taxon>Pseudomonadota</taxon>
        <taxon>Gammaproteobacteria</taxon>
        <taxon>Oceanospirillales</taxon>
        <taxon>Halomonadaceae</taxon>
        <taxon>Kushneria</taxon>
    </lineage>
</organism>
<dbReference type="PANTHER" id="PTHR42781">
    <property type="entry name" value="SPERMIDINE/PUTRESCINE IMPORT ATP-BINDING PROTEIN POTA"/>
    <property type="match status" value="1"/>
</dbReference>
<evidence type="ECO:0000313" key="9">
    <source>
        <dbReference type="EMBL" id="GHC31632.1"/>
    </source>
</evidence>
<dbReference type="PROSITE" id="PS50893">
    <property type="entry name" value="ABC_TRANSPORTER_2"/>
    <property type="match status" value="1"/>
</dbReference>
<keyword evidence="4 9" id="KW-0067">ATP-binding</keyword>
<dbReference type="Pfam" id="PF00005">
    <property type="entry name" value="ABC_tran"/>
    <property type="match status" value="1"/>
</dbReference>
<keyword evidence="6" id="KW-0764">Sulfate transport</keyword>
<gene>
    <name evidence="9" type="primary">cysA1</name>
    <name evidence="9" type="ORF">GCM10010082_27330</name>
</gene>
<dbReference type="InterPro" id="IPR003593">
    <property type="entry name" value="AAA+_ATPase"/>
</dbReference>
<dbReference type="InterPro" id="IPR050093">
    <property type="entry name" value="ABC_SmlMolc_Importer"/>
</dbReference>
<dbReference type="SMART" id="SM00382">
    <property type="entry name" value="AAA"/>
    <property type="match status" value="1"/>
</dbReference>
<dbReference type="InterPro" id="IPR005666">
    <property type="entry name" value="Sulph_transpt1"/>
</dbReference>
<evidence type="ECO:0000256" key="4">
    <source>
        <dbReference type="ARBA" id="ARBA00022840"/>
    </source>
</evidence>
<dbReference type="Pfam" id="PF12857">
    <property type="entry name" value="TOBE_3"/>
    <property type="match status" value="1"/>
</dbReference>
<dbReference type="InterPro" id="IPR017871">
    <property type="entry name" value="ABC_transporter-like_CS"/>
</dbReference>
<reference evidence="10" key="1">
    <citation type="journal article" date="2019" name="Int. J. Syst. Evol. Microbiol.">
        <title>The Global Catalogue of Microorganisms (GCM) 10K type strain sequencing project: providing services to taxonomists for standard genome sequencing and annotation.</title>
        <authorList>
            <consortium name="The Broad Institute Genomics Platform"/>
            <consortium name="The Broad Institute Genome Sequencing Center for Infectious Disease"/>
            <person name="Wu L."/>
            <person name="Ma J."/>
        </authorList>
    </citation>
    <scope>NUCLEOTIDE SEQUENCE [LARGE SCALE GENOMIC DNA]</scope>
    <source>
        <strain evidence="10">KCTC 42082</strain>
    </source>
</reference>
<comment type="caution">
    <text evidence="9">The sequence shown here is derived from an EMBL/GenBank/DDBJ whole genome shotgun (WGS) entry which is preliminary data.</text>
</comment>
<dbReference type="InterPro" id="IPR024765">
    <property type="entry name" value="TOBE-like"/>
</dbReference>
<protein>
    <submittedName>
        <fullName evidence="9">Sulfate/thiosulfate import ATP-binding protein CysA 1</fullName>
    </submittedName>
</protein>
<keyword evidence="7" id="KW-0472">Membrane</keyword>
<evidence type="ECO:0000313" key="10">
    <source>
        <dbReference type="Proteomes" id="UP000604243"/>
    </source>
</evidence>
<dbReference type="PROSITE" id="PS00211">
    <property type="entry name" value="ABC_TRANSPORTER_1"/>
    <property type="match status" value="1"/>
</dbReference>